<accession>A0A3L8DMC4</accession>
<reference evidence="1" key="1">
    <citation type="journal article" date="2018" name="Genome Res.">
        <title>The genomic architecture and molecular evolution of ant odorant receptors.</title>
        <authorList>
            <person name="McKenzie S.K."/>
            <person name="Kronauer D.J.C."/>
        </authorList>
    </citation>
    <scope>NUCLEOTIDE SEQUENCE [LARGE SCALE GENOMIC DNA]</scope>
    <source>
        <strain evidence="1">Clonal line C1</strain>
    </source>
</reference>
<gene>
    <name evidence="1" type="ORF">DMN91_005968</name>
</gene>
<organism evidence="1">
    <name type="scientific">Ooceraea biroi</name>
    <name type="common">Clonal raider ant</name>
    <name type="synonym">Cerapachys biroi</name>
    <dbReference type="NCBI Taxonomy" id="2015173"/>
    <lineage>
        <taxon>Eukaryota</taxon>
        <taxon>Metazoa</taxon>
        <taxon>Ecdysozoa</taxon>
        <taxon>Arthropoda</taxon>
        <taxon>Hexapoda</taxon>
        <taxon>Insecta</taxon>
        <taxon>Pterygota</taxon>
        <taxon>Neoptera</taxon>
        <taxon>Endopterygota</taxon>
        <taxon>Hymenoptera</taxon>
        <taxon>Apocrita</taxon>
        <taxon>Aculeata</taxon>
        <taxon>Formicoidea</taxon>
        <taxon>Formicidae</taxon>
        <taxon>Dorylinae</taxon>
        <taxon>Ooceraea</taxon>
    </lineage>
</organism>
<dbReference type="AlphaFoldDB" id="A0A3L8DMC4"/>
<name>A0A3L8DMC4_OOCBI</name>
<protein>
    <submittedName>
        <fullName evidence="1">Uncharacterized protein</fullName>
    </submittedName>
</protein>
<dbReference type="Proteomes" id="UP000279307">
    <property type="component" value="Chromosome 6"/>
</dbReference>
<proteinExistence type="predicted"/>
<reference evidence="1" key="2">
    <citation type="submission" date="2018-07" db="EMBL/GenBank/DDBJ databases">
        <authorList>
            <person name="Mckenzie S.K."/>
            <person name="Kronauer D.J.C."/>
        </authorList>
    </citation>
    <scope>NUCLEOTIDE SEQUENCE</scope>
    <source>
        <strain evidence="1">Clonal line C1</strain>
    </source>
</reference>
<sequence>MALRERRKKTSCKTLGKELVRKSLLFVTCTRSSSSRGTGRESPSGKIGRHAPPGCFLCDINSTSPNNTRIKELVSLLLFVIAVQPNSVQQFTELVALGLKSVQEFKN</sequence>
<evidence type="ECO:0000313" key="1">
    <source>
        <dbReference type="EMBL" id="RLU21595.1"/>
    </source>
</evidence>
<dbReference type="EMBL" id="QOIP01000006">
    <property type="protein sequence ID" value="RLU21595.1"/>
    <property type="molecule type" value="Genomic_DNA"/>
</dbReference>
<comment type="caution">
    <text evidence="1">The sequence shown here is derived from an EMBL/GenBank/DDBJ whole genome shotgun (WGS) entry which is preliminary data.</text>
</comment>